<dbReference type="EMBL" id="BK014919">
    <property type="protein sequence ID" value="DAD82422.1"/>
    <property type="molecule type" value="Genomic_DNA"/>
</dbReference>
<accession>A0A8S5MJP1</accession>
<organism evidence="1">
    <name type="scientific">Siphoviridae sp. ctHMI2</name>
    <dbReference type="NCBI Taxonomy" id="2826231"/>
    <lineage>
        <taxon>Viruses</taxon>
        <taxon>Duplodnaviria</taxon>
        <taxon>Heunggongvirae</taxon>
        <taxon>Uroviricota</taxon>
        <taxon>Caudoviricetes</taxon>
    </lineage>
</organism>
<sequence length="370" mass="41004">MSLIATRLQNWRVENPELDRNMTRPCEYGALDFFIEQTNAGNSILSPQLRERAFASIGNTVQIPVINYDGDVAVSNVRTCVIPDDENTAALYTVVWATYSVGFTMVPRLYMNNEISYDHDFNRKMEKVCRAFANALDQAAVAALEAGKTHVLKDKLNYNFAGNVIEVPTPMATEIMGDVNPIMRANCYPGLVHVVGNAGIDSIIRKLAQHGIYNDVNKRMEYENKVFHYSNNVVNEAGKNGTFFAVEDGNVGVLTRVDREALNRTRANFHEWDVVRLPYIDLPVGSHYYTAVGDQSQTAGAASDDMTCNVKEYFGFSADVAFIIAYNSDPTTVANPIIKAQIAARAENVPLGTPVYVTNSQDSPIYTQTV</sequence>
<evidence type="ECO:0000313" key="1">
    <source>
        <dbReference type="EMBL" id="DAD82422.1"/>
    </source>
</evidence>
<reference evidence="1" key="1">
    <citation type="journal article" date="2021" name="Proc. Natl. Acad. Sci. U.S.A.">
        <title>A Catalog of Tens of Thousands of Viruses from Human Metagenomes Reveals Hidden Associations with Chronic Diseases.</title>
        <authorList>
            <person name="Tisza M.J."/>
            <person name="Buck C.B."/>
        </authorList>
    </citation>
    <scope>NUCLEOTIDE SEQUENCE</scope>
    <source>
        <strain evidence="1">CtHMI2</strain>
    </source>
</reference>
<proteinExistence type="predicted"/>
<protein>
    <submittedName>
        <fullName evidence="1">Major capsid protein</fullName>
    </submittedName>
</protein>
<name>A0A8S5MJP1_9CAUD</name>